<feature type="disulfide bond" evidence="5">
    <location>
        <begin position="190"/>
        <end position="210"/>
    </location>
</feature>
<dbReference type="AlphaFoldDB" id="A0A226EH16"/>
<evidence type="ECO:0000256" key="4">
    <source>
        <dbReference type="ARBA" id="ARBA00023157"/>
    </source>
</evidence>
<dbReference type="Pfam" id="PF00086">
    <property type="entry name" value="Thyroglobulin_1"/>
    <property type="match status" value="1"/>
</dbReference>
<dbReference type="Gene3D" id="4.10.800.10">
    <property type="entry name" value="Thyroglobulin type-1"/>
    <property type="match status" value="2"/>
</dbReference>
<dbReference type="GO" id="GO:0005615">
    <property type="term" value="C:extracellular space"/>
    <property type="evidence" value="ECO:0007669"/>
    <property type="project" value="TreeGrafter"/>
</dbReference>
<comment type="caution">
    <text evidence="8">The sequence shown here is derived from an EMBL/GenBank/DDBJ whole genome shotgun (WGS) entry which is preliminary data.</text>
</comment>
<dbReference type="Proteomes" id="UP000198287">
    <property type="component" value="Unassembled WGS sequence"/>
</dbReference>
<evidence type="ECO:0000256" key="6">
    <source>
        <dbReference type="SAM" id="Phobius"/>
    </source>
</evidence>
<dbReference type="OrthoDB" id="1725934at2759"/>
<name>A0A226EH16_FOLCA</name>
<keyword evidence="6" id="KW-0812">Transmembrane</keyword>
<keyword evidence="6" id="KW-0472">Membrane</keyword>
<feature type="domain" description="Thyroglobulin type-1" evidence="7">
    <location>
        <begin position="143"/>
        <end position="210"/>
    </location>
</feature>
<dbReference type="PROSITE" id="PS51162">
    <property type="entry name" value="THYROGLOBULIN_1_2"/>
    <property type="match status" value="1"/>
</dbReference>
<proteinExistence type="predicted"/>
<keyword evidence="6" id="KW-1133">Transmembrane helix</keyword>
<dbReference type="InterPro" id="IPR000716">
    <property type="entry name" value="Thyroglobulin_1"/>
</dbReference>
<keyword evidence="9" id="KW-1185">Reference proteome</keyword>
<evidence type="ECO:0000259" key="7">
    <source>
        <dbReference type="PROSITE" id="PS51162"/>
    </source>
</evidence>
<comment type="subcellular location">
    <subcellularLocation>
        <location evidence="1">Secreted</location>
    </subcellularLocation>
</comment>
<evidence type="ECO:0000313" key="9">
    <source>
        <dbReference type="Proteomes" id="UP000198287"/>
    </source>
</evidence>
<gene>
    <name evidence="8" type="ORF">Fcan01_09948</name>
</gene>
<keyword evidence="4 5" id="KW-1015">Disulfide bond</keyword>
<protein>
    <submittedName>
        <fullName evidence="8">Thyroglobulin</fullName>
    </submittedName>
</protein>
<evidence type="ECO:0000256" key="1">
    <source>
        <dbReference type="ARBA" id="ARBA00004613"/>
    </source>
</evidence>
<evidence type="ECO:0000256" key="2">
    <source>
        <dbReference type="ARBA" id="ARBA00022525"/>
    </source>
</evidence>
<evidence type="ECO:0000256" key="3">
    <source>
        <dbReference type="ARBA" id="ARBA00022737"/>
    </source>
</evidence>
<sequence>MGGKSKIILSSVISIIFVSYTIFSISLVLLTFSTPFTTSQDTTGLFYCSDAICEEELRARPCPEKRTCNTTGFRTFLDPSICNCCDYCFDYLKENDTCSLNSQQKPIEMCGPYLTCEEAAKPEDPATCQLITVGPRDKPTVDPDFCMTKRKQYMDADKAGTLGMVQFLPECDAGGKYAPVQCIPGSLCYCSNSEGERIFGQALPHEKQDCACARDVARLQSYGFSGRMPHCLPNGDYDELQCVVRTCYCRSYPSITHHPQNMTRLKCYNSSLHVYDPVTPLYYMRPCELARAEAEIEIAEAAINNTVMIISDMPNCDPDGNYAPIQTDWDKQFCADSQTGDVLEDFIVEKISGAADAMNCHCARARHLLRESATGKPQCCKNGNFRTLQHIGSMWFCVDEYGRQDVSDVSLNPIEVHEEQITSLPCYKEDEEISNMGCSF</sequence>
<dbReference type="InterPro" id="IPR036857">
    <property type="entry name" value="Thyroglobulin_1_sf"/>
</dbReference>
<evidence type="ECO:0000313" key="8">
    <source>
        <dbReference type="EMBL" id="OXA56364.1"/>
    </source>
</evidence>
<evidence type="ECO:0000256" key="5">
    <source>
        <dbReference type="PROSITE-ProRule" id="PRU00500"/>
    </source>
</evidence>
<organism evidence="8 9">
    <name type="scientific">Folsomia candida</name>
    <name type="common">Springtail</name>
    <dbReference type="NCBI Taxonomy" id="158441"/>
    <lineage>
        <taxon>Eukaryota</taxon>
        <taxon>Metazoa</taxon>
        <taxon>Ecdysozoa</taxon>
        <taxon>Arthropoda</taxon>
        <taxon>Hexapoda</taxon>
        <taxon>Collembola</taxon>
        <taxon>Entomobryomorpha</taxon>
        <taxon>Isotomoidea</taxon>
        <taxon>Isotomidae</taxon>
        <taxon>Proisotominae</taxon>
        <taxon>Folsomia</taxon>
    </lineage>
</organism>
<keyword evidence="2" id="KW-0964">Secreted</keyword>
<dbReference type="PANTHER" id="PTHR12352">
    <property type="entry name" value="SECRETED MODULAR CALCIUM-BINDING PROTEIN"/>
    <property type="match status" value="1"/>
</dbReference>
<dbReference type="OMA" id="EHPTCQP"/>
<dbReference type="InterPro" id="IPR051950">
    <property type="entry name" value="Dev_reg/Prot_inhib"/>
</dbReference>
<feature type="transmembrane region" description="Helical" evidence="6">
    <location>
        <begin position="7"/>
        <end position="32"/>
    </location>
</feature>
<dbReference type="EMBL" id="LNIX01000004">
    <property type="protein sequence ID" value="OXA56364.1"/>
    <property type="molecule type" value="Genomic_DNA"/>
</dbReference>
<dbReference type="SUPFAM" id="SSF57610">
    <property type="entry name" value="Thyroglobulin type-1 domain"/>
    <property type="match status" value="3"/>
</dbReference>
<comment type="caution">
    <text evidence="5">Lacks conserved residue(s) required for the propagation of feature annotation.</text>
</comment>
<dbReference type="SMART" id="SM00211">
    <property type="entry name" value="TY"/>
    <property type="match status" value="3"/>
</dbReference>
<keyword evidence="3" id="KW-0677">Repeat</keyword>
<dbReference type="PANTHER" id="PTHR12352:SF3">
    <property type="entry name" value="NIDOGEN-2"/>
    <property type="match status" value="1"/>
</dbReference>
<accession>A0A226EH16</accession>
<reference evidence="8 9" key="1">
    <citation type="submission" date="2015-12" db="EMBL/GenBank/DDBJ databases">
        <title>The genome of Folsomia candida.</title>
        <authorList>
            <person name="Faddeeva A."/>
            <person name="Derks M.F."/>
            <person name="Anvar Y."/>
            <person name="Smit S."/>
            <person name="Van Straalen N."/>
            <person name="Roelofs D."/>
        </authorList>
    </citation>
    <scope>NUCLEOTIDE SEQUENCE [LARGE SCALE GENOMIC DNA]</scope>
    <source>
        <strain evidence="8 9">VU population</strain>
        <tissue evidence="8">Whole body</tissue>
    </source>
</reference>